<reference evidence="3 4" key="1">
    <citation type="submission" date="2018-06" db="EMBL/GenBank/DDBJ databases">
        <title>OYT1 Genome Sequencing.</title>
        <authorList>
            <person name="Kato S."/>
            <person name="Itoh T."/>
            <person name="Ohkuma M."/>
        </authorList>
    </citation>
    <scope>NUCLEOTIDE SEQUENCE [LARGE SCALE GENOMIC DNA]</scope>
    <source>
        <strain evidence="3 4">OYT1</strain>
    </source>
</reference>
<evidence type="ECO:0000259" key="2">
    <source>
        <dbReference type="Pfam" id="PF03781"/>
    </source>
</evidence>
<dbReference type="Pfam" id="PF03781">
    <property type="entry name" value="FGE-sulfatase"/>
    <property type="match status" value="1"/>
</dbReference>
<feature type="domain" description="Sulfatase-modifying factor enzyme-like" evidence="2">
    <location>
        <begin position="47"/>
        <end position="277"/>
    </location>
</feature>
<organism evidence="3 4">
    <name type="scientific">Ferriphaselus amnicola</name>
    <dbReference type="NCBI Taxonomy" id="1188319"/>
    <lineage>
        <taxon>Bacteria</taxon>
        <taxon>Pseudomonadati</taxon>
        <taxon>Pseudomonadota</taxon>
        <taxon>Betaproteobacteria</taxon>
        <taxon>Nitrosomonadales</taxon>
        <taxon>Gallionellaceae</taxon>
        <taxon>Ferriphaselus</taxon>
    </lineage>
</organism>
<dbReference type="GO" id="GO:0120147">
    <property type="term" value="F:formylglycine-generating oxidase activity"/>
    <property type="evidence" value="ECO:0007669"/>
    <property type="project" value="TreeGrafter"/>
</dbReference>
<dbReference type="Gene3D" id="3.90.1580.10">
    <property type="entry name" value="paralog of FGE (formylglycine-generating enzyme)"/>
    <property type="match status" value="1"/>
</dbReference>
<dbReference type="InterPro" id="IPR051043">
    <property type="entry name" value="Sulfatase_Mod_Factor_Kinase"/>
</dbReference>
<dbReference type="GO" id="GO:0016301">
    <property type="term" value="F:kinase activity"/>
    <property type="evidence" value="ECO:0007669"/>
    <property type="project" value="UniProtKB-KW"/>
</dbReference>
<dbReference type="EMBL" id="AP018738">
    <property type="protein sequence ID" value="BBE50465.1"/>
    <property type="molecule type" value="Genomic_DNA"/>
</dbReference>
<dbReference type="InterPro" id="IPR042095">
    <property type="entry name" value="SUMF_sf"/>
</dbReference>
<dbReference type="InterPro" id="IPR005532">
    <property type="entry name" value="SUMF_dom"/>
</dbReference>
<dbReference type="STRING" id="1188319.OYT1_01770"/>
<dbReference type="PANTHER" id="PTHR23150:SF35">
    <property type="entry name" value="BLL6746 PROTEIN"/>
    <property type="match status" value="1"/>
</dbReference>
<keyword evidence="3" id="KW-0808">Transferase</keyword>
<accession>A0A2Z6GB56</accession>
<keyword evidence="4" id="KW-1185">Reference proteome</keyword>
<evidence type="ECO:0000313" key="3">
    <source>
        <dbReference type="EMBL" id="BBE50465.1"/>
    </source>
</evidence>
<sequence>MTMHARITSVIVHLIGLIVWGVGFATQAQDIQSGLPSGSEFRDCADCPQMVVVPAGSFLMGSPSDEAMREENEGPQHRVTIARPFAVGVYEITFAEWDACTADGGCNGHHPFDYGWGRGSQPVVDVSWQDAQAYLTWLSRKTSQHYRLLTEAEWEYAARAGSSTGYYWGTGAGQNNANFKHCGSVSDGKQPVPVGSFAPNAFGLFDMLGNVWEWVEDRYHANYHRVPKDGRAWAGGEAMRVVRGGSWMNEADESRAARRDASAADGRGENSGFRVARELK</sequence>
<keyword evidence="3" id="KW-0418">Kinase</keyword>
<evidence type="ECO:0000256" key="1">
    <source>
        <dbReference type="SAM" id="MobiDB-lite"/>
    </source>
</evidence>
<feature type="region of interest" description="Disordered" evidence="1">
    <location>
        <begin position="252"/>
        <end position="280"/>
    </location>
</feature>
<dbReference type="RefSeq" id="WP_197714105.1">
    <property type="nucleotide sequence ID" value="NZ_AP018738.1"/>
</dbReference>
<dbReference type="Proteomes" id="UP000033070">
    <property type="component" value="Chromosome"/>
</dbReference>
<dbReference type="KEGG" id="fam:OYT1_ch0902"/>
<dbReference type="SUPFAM" id="SSF56436">
    <property type="entry name" value="C-type lectin-like"/>
    <property type="match status" value="1"/>
</dbReference>
<feature type="compositionally biased region" description="Basic and acidic residues" evidence="1">
    <location>
        <begin position="252"/>
        <end position="268"/>
    </location>
</feature>
<dbReference type="AlphaFoldDB" id="A0A2Z6GB56"/>
<evidence type="ECO:0000313" key="4">
    <source>
        <dbReference type="Proteomes" id="UP000033070"/>
    </source>
</evidence>
<protein>
    <submittedName>
        <fullName evidence="3">Serine/threonine-protein kinase pkn1</fullName>
    </submittedName>
</protein>
<dbReference type="InterPro" id="IPR016187">
    <property type="entry name" value="CTDL_fold"/>
</dbReference>
<proteinExistence type="predicted"/>
<gene>
    <name evidence="3" type="ORF">OYT1_ch0902</name>
</gene>
<dbReference type="PANTHER" id="PTHR23150">
    <property type="entry name" value="SULFATASE MODIFYING FACTOR 1, 2"/>
    <property type="match status" value="1"/>
</dbReference>
<name>A0A2Z6GB56_9PROT</name>